<reference evidence="2 3" key="1">
    <citation type="submission" date="2018-12" db="EMBL/GenBank/DDBJ databases">
        <authorList>
            <person name="Feng G."/>
            <person name="Zhu H."/>
        </authorList>
    </citation>
    <scope>NUCLEOTIDE SEQUENCE [LARGE SCALE GENOMIC DNA]</scope>
    <source>
        <strain evidence="2 3">KCTC 12533</strain>
    </source>
</reference>
<dbReference type="SMART" id="SM00060">
    <property type="entry name" value="FN3"/>
    <property type="match status" value="1"/>
</dbReference>
<dbReference type="CDD" id="cd00063">
    <property type="entry name" value="FN3"/>
    <property type="match status" value="1"/>
</dbReference>
<dbReference type="InterPro" id="IPR013783">
    <property type="entry name" value="Ig-like_fold"/>
</dbReference>
<gene>
    <name evidence="2" type="ORF">EI291_05605</name>
</gene>
<comment type="caution">
    <text evidence="2">The sequence shown here is derived from an EMBL/GenBank/DDBJ whole genome shotgun (WGS) entry which is preliminary data.</text>
</comment>
<evidence type="ECO:0000313" key="3">
    <source>
        <dbReference type="Proteomes" id="UP000273500"/>
    </source>
</evidence>
<dbReference type="PROSITE" id="PS50853">
    <property type="entry name" value="FN3"/>
    <property type="match status" value="1"/>
</dbReference>
<name>A0A3R9PE18_9BACT</name>
<evidence type="ECO:0000259" key="1">
    <source>
        <dbReference type="PROSITE" id="PS50853"/>
    </source>
</evidence>
<dbReference type="SUPFAM" id="SSF49265">
    <property type="entry name" value="Fibronectin type III"/>
    <property type="match status" value="1"/>
</dbReference>
<dbReference type="Pfam" id="PF00041">
    <property type="entry name" value="fn3"/>
    <property type="match status" value="1"/>
</dbReference>
<accession>A0A3R9PE18</accession>
<dbReference type="AlphaFoldDB" id="A0A3R9PE18"/>
<evidence type="ECO:0000313" key="2">
    <source>
        <dbReference type="EMBL" id="RSK50128.1"/>
    </source>
</evidence>
<keyword evidence="3" id="KW-1185">Reference proteome</keyword>
<dbReference type="EMBL" id="RWIT01000002">
    <property type="protein sequence ID" value="RSK50128.1"/>
    <property type="molecule type" value="Genomic_DNA"/>
</dbReference>
<dbReference type="Gene3D" id="2.60.40.10">
    <property type="entry name" value="Immunoglobulins"/>
    <property type="match status" value="1"/>
</dbReference>
<proteinExistence type="predicted"/>
<organism evidence="2 3">
    <name type="scientific">Hymenobacter rigui</name>
    <dbReference type="NCBI Taxonomy" id="334424"/>
    <lineage>
        <taxon>Bacteria</taxon>
        <taxon>Pseudomonadati</taxon>
        <taxon>Bacteroidota</taxon>
        <taxon>Cytophagia</taxon>
        <taxon>Cytophagales</taxon>
        <taxon>Hymenobacteraceae</taxon>
        <taxon>Hymenobacter</taxon>
    </lineage>
</organism>
<dbReference type="InterPro" id="IPR036116">
    <property type="entry name" value="FN3_sf"/>
</dbReference>
<feature type="domain" description="Fibronectin type-III" evidence="1">
    <location>
        <begin position="86"/>
        <end position="180"/>
    </location>
</feature>
<dbReference type="Proteomes" id="UP000273500">
    <property type="component" value="Unassembled WGS sequence"/>
</dbReference>
<dbReference type="RefSeq" id="WP_125418826.1">
    <property type="nucleotide sequence ID" value="NZ_RWIT01000002.1"/>
</dbReference>
<dbReference type="OrthoDB" id="5482597at2"/>
<protein>
    <submittedName>
        <fullName evidence="2">Fibronectin type III domain-containing protein</fullName>
    </submittedName>
</protein>
<sequence>MANTIKMSAVRANTTRAIEFQNPATGAWQTGITQPDGSFQIIFTGVPAGTYSNLMARLVGSNPAITATWPGPVTVVDAGTTPVPTVPADVTQIDLTPGNAQVSAVIEAPASGGASIDNYRYQYRAQGSTNWLTHGTTNSLSYTYTGLTNGTAYQFRAQAHNSVGWNAAGTVASATPVAPVAPGTQSIAFWSYSQSNGSKQALQSTMPTGQLAEFPGISDPLTRSEVAIVNGGMMPIQLGVNDRGYYPLQAGNPALTQVGGVTPLAWELQQRSSGHFGGAISYADGQPSSTFRPDANNSDTNNVFNILVRSLATLKADFTARGIPWTAATVRGVIRQGETDGNLASWETDWTLILNALVDGGHIPAGSMVVFRLVASQTVAGASLSQARANIASLVQNYPSAKLVLKTYDAAGYNRQDEHHDDFYSAMVEAKQIVSLWLGESIQKAYVSAPKTASCGAVRQAYSFVDLADANSKALAAANAVCAATGGGGTTPPVSNADPDYPYLTLRKQEFTQTQGITVSNTNTLTATGGIDDVARFAKARYAIGNDTTHAVVGYFRWKLVDVAEVTEAALNGAKANGGVNNYIFGGRAGVPNYDNELPDIHFGSYVKVSTGNNGVDQFGANLYSPQDNPAFDTRAQTGKYLRLIFEQTRTILVLEGATRAQDVILSTERYRAEQKTIYQSLAWFWRGCRIEDIWIAAANPVDLSAS</sequence>
<dbReference type="InterPro" id="IPR003961">
    <property type="entry name" value="FN3_dom"/>
</dbReference>